<geneLocation type="plasmid" evidence="1 2">
    <name>pEB170</name>
</geneLocation>
<sequence length="45" mass="5258">MIFSADPAAPFAQIPWPGVRVRMKKRTLPMVTGLQNAEIFFWYKF</sequence>
<keyword evidence="2" id="KW-1185">Reference proteome</keyword>
<dbReference type="Proteomes" id="UP000008793">
    <property type="component" value="Plasmid pEB170"/>
</dbReference>
<evidence type="ECO:0000313" key="2">
    <source>
        <dbReference type="Proteomes" id="UP000008793"/>
    </source>
</evidence>
<gene>
    <name evidence="1" type="ordered locus">EbC_pEb17200740</name>
</gene>
<dbReference type="HOGENOM" id="CLU_3199594_0_0_6"/>
<name>D8MJS9_ERWBE</name>
<protein>
    <submittedName>
        <fullName evidence="1">Uncharacterized protein</fullName>
    </submittedName>
</protein>
<reference evidence="1 2" key="1">
    <citation type="journal article" date="2010" name="BMC Genomics">
        <title>Genome comparison of the epiphytic bacteria Erwinia billingiae and E. tasmaniensis with the pear pathogen E. pyrifoliae.</title>
        <authorList>
            <person name="Kube M."/>
            <person name="Migdoll A.M."/>
            <person name="Gehring I."/>
            <person name="Heitmann K."/>
            <person name="Mayer Y."/>
            <person name="Kuhl H."/>
            <person name="Knaust F."/>
            <person name="Geider K."/>
            <person name="Reinhardt R."/>
        </authorList>
    </citation>
    <scope>NUCLEOTIDE SEQUENCE [LARGE SCALE GENOMIC DNA]</scope>
    <source>
        <strain evidence="1 2">Eb661</strain>
        <plasmid evidence="1">pEB170</plasmid>
    </source>
</reference>
<organism evidence="2">
    <name type="scientific">Erwinia billingiae (strain Eb661)</name>
    <dbReference type="NCBI Taxonomy" id="634500"/>
    <lineage>
        <taxon>Bacteria</taxon>
        <taxon>Pseudomonadati</taxon>
        <taxon>Pseudomonadota</taxon>
        <taxon>Gammaproteobacteria</taxon>
        <taxon>Enterobacterales</taxon>
        <taxon>Erwiniaceae</taxon>
        <taxon>Erwinia</taxon>
    </lineage>
</organism>
<dbReference type="AlphaFoldDB" id="D8MJS9"/>
<evidence type="ECO:0000313" key="1">
    <source>
        <dbReference type="EMBL" id="CAX53527.1"/>
    </source>
</evidence>
<keyword evidence="1" id="KW-0614">Plasmid</keyword>
<proteinExistence type="predicted"/>
<accession>D8MJS9</accession>
<dbReference type="KEGG" id="ebi:EbC_pEb17200740"/>
<dbReference type="EMBL" id="FP236830">
    <property type="protein sequence ID" value="CAX53527.1"/>
    <property type="molecule type" value="Genomic_DNA"/>
</dbReference>